<dbReference type="SUPFAM" id="SSF51161">
    <property type="entry name" value="Trimeric LpxA-like enzymes"/>
    <property type="match status" value="1"/>
</dbReference>
<dbReference type="InterPro" id="IPR050179">
    <property type="entry name" value="Trans_hexapeptide_repeat"/>
</dbReference>
<evidence type="ECO:0000256" key="3">
    <source>
        <dbReference type="PIRSR" id="PIRSR620019-1"/>
    </source>
</evidence>
<evidence type="ECO:0000256" key="4">
    <source>
        <dbReference type="PIRSR" id="PIRSR620019-2"/>
    </source>
</evidence>
<proteinExistence type="predicted"/>
<dbReference type="KEGG" id="sgy:Sgly_1558"/>
<gene>
    <name evidence="6" type="ordered locus">Sgly_1558</name>
</gene>
<dbReference type="HOGENOM" id="CLU_081811_1_1_9"/>
<dbReference type="AlphaFoldDB" id="F0SXM5"/>
<organism evidence="6 7">
    <name type="scientific">Syntrophobotulus glycolicus (strain DSM 8271 / FlGlyR)</name>
    <dbReference type="NCBI Taxonomy" id="645991"/>
    <lineage>
        <taxon>Bacteria</taxon>
        <taxon>Bacillati</taxon>
        <taxon>Bacillota</taxon>
        <taxon>Clostridia</taxon>
        <taxon>Eubacteriales</taxon>
        <taxon>Desulfitobacteriaceae</taxon>
        <taxon>Syntrophobotulus</taxon>
    </lineage>
</organism>
<dbReference type="GO" id="GO:0016740">
    <property type="term" value="F:transferase activity"/>
    <property type="evidence" value="ECO:0007669"/>
    <property type="project" value="UniProtKB-KW"/>
</dbReference>
<dbReference type="InterPro" id="IPR020019">
    <property type="entry name" value="AcTrfase_PglD-like"/>
</dbReference>
<dbReference type="PANTHER" id="PTHR43300">
    <property type="entry name" value="ACETYLTRANSFERASE"/>
    <property type="match status" value="1"/>
</dbReference>
<dbReference type="InterPro" id="IPR018357">
    <property type="entry name" value="Hexapep_transf_CS"/>
</dbReference>
<evidence type="ECO:0000259" key="5">
    <source>
        <dbReference type="Pfam" id="PF17836"/>
    </source>
</evidence>
<sequence>MDHFMKDLIIYGSGGLAKEIVQLIKDINSVHEEWRILGYIDDTRPGYEKLICGYRILGSSEILKDFTSKTNIVIAIGDPRTKKSIYEKIKEYQLSFPTLVHPKAKVADGAALGEGAILGLDTVVSVDVNIGKFVLLNMRAVIGHDVKIGDFSSCLVNCVVAGNVIIEQSVLIGSNAVIMEKINIGEEVKIGMGTVIYFDVPDKHVVMNKPLKPIYLG</sequence>
<keyword evidence="2" id="KW-0677">Repeat</keyword>
<dbReference type="CDD" id="cd03360">
    <property type="entry name" value="LbH_AT_putative"/>
    <property type="match status" value="1"/>
</dbReference>
<reference evidence="7" key="2">
    <citation type="submission" date="2011-02" db="EMBL/GenBank/DDBJ databases">
        <title>The complete genome of Syntrophobotulus glycolicus DSM 8271.</title>
        <authorList>
            <person name="Lucas S."/>
            <person name="Copeland A."/>
            <person name="Lapidus A."/>
            <person name="Bruce D."/>
            <person name="Goodwin L."/>
            <person name="Pitluck S."/>
            <person name="Kyrpides N."/>
            <person name="Mavromatis K."/>
            <person name="Pagani I."/>
            <person name="Ivanova N."/>
            <person name="Mikhailova N."/>
            <person name="Chertkov O."/>
            <person name="Held B."/>
            <person name="Detter J.C."/>
            <person name="Tapia R."/>
            <person name="Han C."/>
            <person name="Land M."/>
            <person name="Hauser L."/>
            <person name="Markowitz V."/>
            <person name="Cheng J.-F."/>
            <person name="Hugenholtz P."/>
            <person name="Woyke T."/>
            <person name="Wu D."/>
            <person name="Spring S."/>
            <person name="Schroeder M."/>
            <person name="Brambilla E."/>
            <person name="Klenk H.-P."/>
            <person name="Eisen J.A."/>
        </authorList>
    </citation>
    <scope>NUCLEOTIDE SEQUENCE [LARGE SCALE GENOMIC DNA]</scope>
    <source>
        <strain evidence="7">DSM 8271 / FlGlyR</strain>
    </source>
</reference>
<keyword evidence="7" id="KW-1185">Reference proteome</keyword>
<evidence type="ECO:0000313" key="7">
    <source>
        <dbReference type="Proteomes" id="UP000007488"/>
    </source>
</evidence>
<name>F0SXM5_SYNGF</name>
<evidence type="ECO:0000256" key="1">
    <source>
        <dbReference type="ARBA" id="ARBA00022679"/>
    </source>
</evidence>
<keyword evidence="1" id="KW-0808">Transferase</keyword>
<dbReference type="PROSITE" id="PS00101">
    <property type="entry name" value="HEXAPEP_TRANSFERASES"/>
    <property type="match status" value="1"/>
</dbReference>
<dbReference type="EMBL" id="CP002547">
    <property type="protein sequence ID" value="ADY55858.1"/>
    <property type="molecule type" value="Genomic_DNA"/>
</dbReference>
<reference evidence="6 7" key="1">
    <citation type="journal article" date="2011" name="Stand. Genomic Sci.">
        <title>Complete genome sequence of Syntrophobotulus glycolicus type strain (FlGlyR).</title>
        <authorList>
            <person name="Han C."/>
            <person name="Mwirichia R."/>
            <person name="Chertkov O."/>
            <person name="Held B."/>
            <person name="Lapidus A."/>
            <person name="Nolan M."/>
            <person name="Lucas S."/>
            <person name="Hammon N."/>
            <person name="Deshpande S."/>
            <person name="Cheng J.F."/>
            <person name="Tapia R."/>
            <person name="Goodwin L."/>
            <person name="Pitluck S."/>
            <person name="Huntemann M."/>
            <person name="Liolios K."/>
            <person name="Ivanova N."/>
            <person name="Pagani I."/>
            <person name="Mavromatis K."/>
            <person name="Ovchinikova G."/>
            <person name="Pati A."/>
            <person name="Chen A."/>
            <person name="Palaniappan K."/>
            <person name="Land M."/>
            <person name="Hauser L."/>
            <person name="Brambilla E.M."/>
            <person name="Rohde M."/>
            <person name="Spring S."/>
            <person name="Sikorski J."/>
            <person name="Goker M."/>
            <person name="Woyke T."/>
            <person name="Bristow J."/>
            <person name="Eisen J.A."/>
            <person name="Markowitz V."/>
            <person name="Hugenholtz P."/>
            <person name="Kyrpides N.C."/>
            <person name="Klenk H.P."/>
            <person name="Detter J.C."/>
        </authorList>
    </citation>
    <scope>NUCLEOTIDE SEQUENCE [LARGE SCALE GENOMIC DNA]</scope>
    <source>
        <strain evidence="7">DSM 8271 / FlGlyR</strain>
    </source>
</reference>
<dbReference type="eggNOG" id="COG0110">
    <property type="taxonomic scope" value="Bacteria"/>
</dbReference>
<dbReference type="Pfam" id="PF00132">
    <property type="entry name" value="Hexapep"/>
    <property type="match status" value="1"/>
</dbReference>
<dbReference type="InterPro" id="IPR011004">
    <property type="entry name" value="Trimer_LpxA-like_sf"/>
</dbReference>
<feature type="domain" description="PglD N-terminal" evidence="5">
    <location>
        <begin position="7"/>
        <end position="89"/>
    </location>
</feature>
<dbReference type="PANTHER" id="PTHR43300:SF7">
    <property type="entry name" value="UDP-N-ACETYLBACILLOSAMINE N-ACETYLTRANSFERASE"/>
    <property type="match status" value="1"/>
</dbReference>
<evidence type="ECO:0000313" key="6">
    <source>
        <dbReference type="EMBL" id="ADY55858.1"/>
    </source>
</evidence>
<feature type="binding site" evidence="4">
    <location>
        <position position="77"/>
    </location>
    <ligand>
        <name>substrate</name>
    </ligand>
</feature>
<dbReference type="InterPro" id="IPR001451">
    <property type="entry name" value="Hexapep"/>
</dbReference>
<dbReference type="Gene3D" id="2.160.10.10">
    <property type="entry name" value="Hexapeptide repeat proteins"/>
    <property type="match status" value="1"/>
</dbReference>
<dbReference type="Proteomes" id="UP000007488">
    <property type="component" value="Chromosome"/>
</dbReference>
<feature type="active site" description="Proton acceptor" evidence="3">
    <location>
        <position position="144"/>
    </location>
</feature>
<accession>F0SXM5</accession>
<feature type="site" description="Increases basicity of active site His" evidence="3">
    <location>
        <position position="145"/>
    </location>
</feature>
<dbReference type="NCBIfam" id="TIGR03570">
    <property type="entry name" value="NeuD_NnaD"/>
    <property type="match status" value="1"/>
</dbReference>
<dbReference type="Gene3D" id="3.40.50.20">
    <property type="match status" value="1"/>
</dbReference>
<dbReference type="Pfam" id="PF17836">
    <property type="entry name" value="PglD_N"/>
    <property type="match status" value="1"/>
</dbReference>
<dbReference type="STRING" id="645991.Sgly_1558"/>
<evidence type="ECO:0000256" key="2">
    <source>
        <dbReference type="ARBA" id="ARBA00022737"/>
    </source>
</evidence>
<protein>
    <submittedName>
        <fullName evidence="6">Sugar O-acyltransferase, sialic acid O-acetyltransferase NeuD family</fullName>
    </submittedName>
</protein>
<dbReference type="InterPro" id="IPR041561">
    <property type="entry name" value="PglD_N"/>
</dbReference>